<accession>A0A4R1KT77</accession>
<dbReference type="Proteomes" id="UP000295210">
    <property type="component" value="Unassembled WGS sequence"/>
</dbReference>
<gene>
    <name evidence="1" type="ORF">C7378_3574</name>
</gene>
<protein>
    <submittedName>
        <fullName evidence="1">Uncharacterized protein</fullName>
    </submittedName>
</protein>
<dbReference type="EMBL" id="SMGK01000010">
    <property type="protein sequence ID" value="TCK68274.1"/>
    <property type="molecule type" value="Genomic_DNA"/>
</dbReference>
<name>A0A4R1KT77_9BACT</name>
<proteinExistence type="predicted"/>
<reference evidence="1 2" key="1">
    <citation type="submission" date="2019-03" db="EMBL/GenBank/DDBJ databases">
        <title>Genomic Encyclopedia of Type Strains, Phase IV (KMG-IV): sequencing the most valuable type-strain genomes for metagenomic binning, comparative biology and taxonomic classification.</title>
        <authorList>
            <person name="Goeker M."/>
        </authorList>
    </citation>
    <scope>NUCLEOTIDE SEQUENCE [LARGE SCALE GENOMIC DNA]</scope>
    <source>
        <strain evidence="1 2">DSM 103428</strain>
    </source>
</reference>
<comment type="caution">
    <text evidence="1">The sequence shown here is derived from an EMBL/GenBank/DDBJ whole genome shotgun (WGS) entry which is preliminary data.</text>
</comment>
<keyword evidence="2" id="KW-1185">Reference proteome</keyword>
<organism evidence="1 2">
    <name type="scientific">Acidipila rosea</name>
    <dbReference type="NCBI Taxonomy" id="768535"/>
    <lineage>
        <taxon>Bacteria</taxon>
        <taxon>Pseudomonadati</taxon>
        <taxon>Acidobacteriota</taxon>
        <taxon>Terriglobia</taxon>
        <taxon>Terriglobales</taxon>
        <taxon>Acidobacteriaceae</taxon>
        <taxon>Acidipila</taxon>
    </lineage>
</organism>
<dbReference type="AlphaFoldDB" id="A0A4R1KT77"/>
<evidence type="ECO:0000313" key="1">
    <source>
        <dbReference type="EMBL" id="TCK68274.1"/>
    </source>
</evidence>
<sequence length="29" mass="3339">LIFSPSEAVHDVYDVPFHNVVELLTVERL</sequence>
<feature type="non-terminal residue" evidence="1">
    <location>
        <position position="1"/>
    </location>
</feature>
<evidence type="ECO:0000313" key="2">
    <source>
        <dbReference type="Proteomes" id="UP000295210"/>
    </source>
</evidence>